<feature type="region of interest" description="Disordered" evidence="1">
    <location>
        <begin position="23"/>
        <end position="80"/>
    </location>
</feature>
<reference evidence="2" key="2">
    <citation type="submission" date="2023-05" db="EMBL/GenBank/DDBJ databases">
        <authorList>
            <consortium name="Lawrence Berkeley National Laboratory"/>
            <person name="Steindorff A."/>
            <person name="Hensen N."/>
            <person name="Bonometti L."/>
            <person name="Westerberg I."/>
            <person name="Brannstrom I.O."/>
            <person name="Guillou S."/>
            <person name="Cros-Aarteil S."/>
            <person name="Calhoun S."/>
            <person name="Haridas S."/>
            <person name="Kuo A."/>
            <person name="Mondo S."/>
            <person name="Pangilinan J."/>
            <person name="Riley R."/>
            <person name="Labutti K."/>
            <person name="Andreopoulos B."/>
            <person name="Lipzen A."/>
            <person name="Chen C."/>
            <person name="Yanf M."/>
            <person name="Daum C."/>
            <person name="Ng V."/>
            <person name="Clum A."/>
            <person name="Ohm R."/>
            <person name="Martin F."/>
            <person name="Silar P."/>
            <person name="Natvig D."/>
            <person name="Lalanne C."/>
            <person name="Gautier V."/>
            <person name="Ament-Velasquez S.L."/>
            <person name="Kruys A."/>
            <person name="Hutchinson M.I."/>
            <person name="Powell A.J."/>
            <person name="Barry K."/>
            <person name="Miller A.N."/>
            <person name="Grigoriev I.V."/>
            <person name="Debuchy R."/>
            <person name="Gladieux P."/>
            <person name="Thoren M.H."/>
            <person name="Johannesson H."/>
        </authorList>
    </citation>
    <scope>NUCLEOTIDE SEQUENCE</scope>
    <source>
        <strain evidence="2">CBS 892.96</strain>
    </source>
</reference>
<organism evidence="2 3">
    <name type="scientific">Triangularia setosa</name>
    <dbReference type="NCBI Taxonomy" id="2587417"/>
    <lineage>
        <taxon>Eukaryota</taxon>
        <taxon>Fungi</taxon>
        <taxon>Dikarya</taxon>
        <taxon>Ascomycota</taxon>
        <taxon>Pezizomycotina</taxon>
        <taxon>Sordariomycetes</taxon>
        <taxon>Sordariomycetidae</taxon>
        <taxon>Sordariales</taxon>
        <taxon>Podosporaceae</taxon>
        <taxon>Triangularia</taxon>
    </lineage>
</organism>
<dbReference type="AlphaFoldDB" id="A0AAN7ACI2"/>
<dbReference type="EMBL" id="MU866091">
    <property type="protein sequence ID" value="KAK4181030.1"/>
    <property type="molecule type" value="Genomic_DNA"/>
</dbReference>
<evidence type="ECO:0000313" key="3">
    <source>
        <dbReference type="Proteomes" id="UP001302321"/>
    </source>
</evidence>
<comment type="caution">
    <text evidence="2">The sequence shown here is derived from an EMBL/GenBank/DDBJ whole genome shotgun (WGS) entry which is preliminary data.</text>
</comment>
<accession>A0AAN7ACI2</accession>
<gene>
    <name evidence="2" type="ORF">QBC36DRAFT_374559</name>
</gene>
<evidence type="ECO:0000256" key="1">
    <source>
        <dbReference type="SAM" id="MobiDB-lite"/>
    </source>
</evidence>
<protein>
    <submittedName>
        <fullName evidence="2">Uncharacterized protein</fullName>
    </submittedName>
</protein>
<keyword evidence="3" id="KW-1185">Reference proteome</keyword>
<name>A0AAN7ACI2_9PEZI</name>
<evidence type="ECO:0000313" key="2">
    <source>
        <dbReference type="EMBL" id="KAK4181030.1"/>
    </source>
</evidence>
<feature type="compositionally biased region" description="Basic and acidic residues" evidence="1">
    <location>
        <begin position="24"/>
        <end position="33"/>
    </location>
</feature>
<proteinExistence type="predicted"/>
<feature type="region of interest" description="Disordered" evidence="1">
    <location>
        <begin position="161"/>
        <end position="193"/>
    </location>
</feature>
<reference evidence="2" key="1">
    <citation type="journal article" date="2023" name="Mol. Phylogenet. Evol.">
        <title>Genome-scale phylogeny and comparative genomics of the fungal order Sordariales.</title>
        <authorList>
            <person name="Hensen N."/>
            <person name="Bonometti L."/>
            <person name="Westerberg I."/>
            <person name="Brannstrom I.O."/>
            <person name="Guillou S."/>
            <person name="Cros-Aarteil S."/>
            <person name="Calhoun S."/>
            <person name="Haridas S."/>
            <person name="Kuo A."/>
            <person name="Mondo S."/>
            <person name="Pangilinan J."/>
            <person name="Riley R."/>
            <person name="LaButti K."/>
            <person name="Andreopoulos B."/>
            <person name="Lipzen A."/>
            <person name="Chen C."/>
            <person name="Yan M."/>
            <person name="Daum C."/>
            <person name="Ng V."/>
            <person name="Clum A."/>
            <person name="Steindorff A."/>
            <person name="Ohm R.A."/>
            <person name="Martin F."/>
            <person name="Silar P."/>
            <person name="Natvig D.O."/>
            <person name="Lalanne C."/>
            <person name="Gautier V."/>
            <person name="Ament-Velasquez S.L."/>
            <person name="Kruys A."/>
            <person name="Hutchinson M.I."/>
            <person name="Powell A.J."/>
            <person name="Barry K."/>
            <person name="Miller A.N."/>
            <person name="Grigoriev I.V."/>
            <person name="Debuchy R."/>
            <person name="Gladieux P."/>
            <person name="Hiltunen Thoren M."/>
            <person name="Johannesson H."/>
        </authorList>
    </citation>
    <scope>NUCLEOTIDE SEQUENCE</scope>
    <source>
        <strain evidence="2">CBS 892.96</strain>
    </source>
</reference>
<dbReference type="Proteomes" id="UP001302321">
    <property type="component" value="Unassembled WGS sequence"/>
</dbReference>
<sequence length="242" mass="26459">MLRPPPPQAPAVIKDLCLNVDTFSRQKDEHQEIGPDSANTLPTSERKPPSNASKPKKQLERQKLCSSKKKLPSPSLPRARTVCPYQRQPFQPHPLCPSPLPIPISAPPLNDGYSTVPSETTTLNNLGNDSASLRKRLKCLEEDYCLQILLITSQQQNMCTPTAPRPSSLGAAPGCPQSAKNAENHVPATAGPTSTRPCLYDHELVTGHHFQAAVTGLPSSRKRTVDDMMEFLGEKGWKDAKT</sequence>